<dbReference type="PANTHER" id="PTHR32309:SF13">
    <property type="entry name" value="FERRIC ENTEROBACTIN TRANSPORT PROTEIN FEPE"/>
    <property type="match status" value="1"/>
</dbReference>
<comment type="caution">
    <text evidence="3">The sequence shown here is derived from an EMBL/GenBank/DDBJ whole genome shotgun (WGS) entry which is preliminary data.</text>
</comment>
<reference evidence="3" key="1">
    <citation type="submission" date="2022-03" db="EMBL/GenBank/DDBJ databases">
        <title>Identification of a novel bacterium isolated from mangrove sediments.</title>
        <authorList>
            <person name="Pan X."/>
        </authorList>
    </citation>
    <scope>NUCLEOTIDE SEQUENCE</scope>
    <source>
        <strain evidence="3">B1949</strain>
    </source>
</reference>
<protein>
    <recommendedName>
        <fullName evidence="5">Lipopolysaccharide biosynthesis protein</fullName>
    </recommendedName>
</protein>
<dbReference type="RefSeq" id="WP_244023597.1">
    <property type="nucleotide sequence ID" value="NZ_JALHLF010000119.1"/>
</dbReference>
<sequence length="472" mass="51274">MFQEPIRPDPPRRLVKAWFLVRDGLPALGRYRRYVIAIAMPLALIWGLAIVYLLVAPVRYTSSMILILPGSGAGGSLTVNDIGQASSLTSSAFSSSTLSPTENYKRLLGANITLRHAAARLGIASSAFPQPDVRLTDQTNLMAVAVKGTSPTDAHDKLEALRTTFLADLDALRLDEADKRAQADQQEIARLQDKARQAQQRLLDFQSHSGLVSVEQFRTRISDLDALKARYRDTLTTLKERDAQTRRLARSLDSSVGGARMAMLLKADPQFQTLLGRYAQIRSGLAEKSATLGDRHALVSELSAQERTLRQDLSRRGATLTGLAPGQLLRFVDLAVSDGRAALYQSLVAEDSQTYGTRAAVSEIARQIGEQNAATAALVKDASRLADLDRDLKVADAVFSSALARLDTNRADPFASYPLVQTLEAPSIPERKTSPSLLLALAGAIAASLLVVTGFGLAWIRQPIIQLILRKL</sequence>
<dbReference type="Proteomes" id="UP001162881">
    <property type="component" value="Unassembled WGS sequence"/>
</dbReference>
<keyword evidence="2" id="KW-0812">Transmembrane</keyword>
<feature type="transmembrane region" description="Helical" evidence="2">
    <location>
        <begin position="437"/>
        <end position="460"/>
    </location>
</feature>
<evidence type="ECO:0000313" key="4">
    <source>
        <dbReference type="Proteomes" id="UP001162881"/>
    </source>
</evidence>
<dbReference type="EMBL" id="JALHLF010000119">
    <property type="protein sequence ID" value="MCJ2184600.1"/>
    <property type="molecule type" value="Genomic_DNA"/>
</dbReference>
<organism evidence="3 4">
    <name type="scientific">Novosphingobium organovorum</name>
    <dbReference type="NCBI Taxonomy" id="2930092"/>
    <lineage>
        <taxon>Bacteria</taxon>
        <taxon>Pseudomonadati</taxon>
        <taxon>Pseudomonadota</taxon>
        <taxon>Alphaproteobacteria</taxon>
        <taxon>Sphingomonadales</taxon>
        <taxon>Sphingomonadaceae</taxon>
        <taxon>Novosphingobium</taxon>
    </lineage>
</organism>
<evidence type="ECO:0000313" key="3">
    <source>
        <dbReference type="EMBL" id="MCJ2184600.1"/>
    </source>
</evidence>
<keyword evidence="2" id="KW-0472">Membrane</keyword>
<accession>A0ABT0BHR1</accession>
<evidence type="ECO:0000256" key="1">
    <source>
        <dbReference type="SAM" id="Coils"/>
    </source>
</evidence>
<evidence type="ECO:0000256" key="2">
    <source>
        <dbReference type="SAM" id="Phobius"/>
    </source>
</evidence>
<gene>
    <name evidence="3" type="ORF">MTR62_18170</name>
</gene>
<keyword evidence="1" id="KW-0175">Coiled coil</keyword>
<evidence type="ECO:0008006" key="5">
    <source>
        <dbReference type="Google" id="ProtNLM"/>
    </source>
</evidence>
<keyword evidence="2" id="KW-1133">Transmembrane helix</keyword>
<dbReference type="PANTHER" id="PTHR32309">
    <property type="entry name" value="TYROSINE-PROTEIN KINASE"/>
    <property type="match status" value="1"/>
</dbReference>
<keyword evidence="4" id="KW-1185">Reference proteome</keyword>
<name>A0ABT0BHR1_9SPHN</name>
<feature type="coiled-coil region" evidence="1">
    <location>
        <begin position="174"/>
        <end position="208"/>
    </location>
</feature>
<feature type="transmembrane region" description="Helical" evidence="2">
    <location>
        <begin position="34"/>
        <end position="55"/>
    </location>
</feature>
<proteinExistence type="predicted"/>
<dbReference type="InterPro" id="IPR050445">
    <property type="entry name" value="Bact_polysacc_biosynth/exp"/>
</dbReference>